<feature type="transmembrane region" description="Helical" evidence="2">
    <location>
        <begin position="1390"/>
        <end position="1409"/>
    </location>
</feature>
<dbReference type="PROSITE" id="PS50075">
    <property type="entry name" value="CARRIER"/>
    <property type="match status" value="1"/>
</dbReference>
<dbReference type="Gene3D" id="3.40.50.12780">
    <property type="entry name" value="N-terminal domain of ligase-like"/>
    <property type="match status" value="1"/>
</dbReference>
<dbReference type="Pfam" id="PF00550">
    <property type="entry name" value="PP-binding"/>
    <property type="match status" value="1"/>
</dbReference>
<reference evidence="4 5" key="1">
    <citation type="submission" date="2024-10" db="EMBL/GenBank/DDBJ databases">
        <title>Updated reference genomes for cyclostephanoid diatoms.</title>
        <authorList>
            <person name="Roberts W.R."/>
            <person name="Alverson A.J."/>
        </authorList>
    </citation>
    <scope>NUCLEOTIDE SEQUENCE [LARGE SCALE GENOMIC DNA]</scope>
    <source>
        <strain evidence="4 5">AJA276-08</strain>
    </source>
</reference>
<evidence type="ECO:0000256" key="2">
    <source>
        <dbReference type="SAM" id="Phobius"/>
    </source>
</evidence>
<dbReference type="Proteomes" id="UP001530315">
    <property type="component" value="Unassembled WGS sequence"/>
</dbReference>
<dbReference type="SUPFAM" id="SSF47336">
    <property type="entry name" value="ACP-like"/>
    <property type="match status" value="1"/>
</dbReference>
<feature type="transmembrane region" description="Helical" evidence="2">
    <location>
        <begin position="1078"/>
        <end position="1098"/>
    </location>
</feature>
<feature type="compositionally biased region" description="Basic and acidic residues" evidence="1">
    <location>
        <begin position="39"/>
        <end position="50"/>
    </location>
</feature>
<sequence length="1655" mass="184355">MPTSTCERRKTEWTMEPRRRTFPLLAACRHLLQAERAHRWQGRRRGDPCRPSRPSARPYRREGGRVGSPLASDRRPRRPTIALTTSASTSTGGVALARLREGVAHRPPRARDIRDFSWASCVPLSSERRAVRARGGPAPLFRRPRRGSVQRADVEIRQRRREVQGLVLETGGDWSAFRDDECASRLTPFVGLVPSPEESGIFTLQESRLPHPRSSRSRGTAAPTRRRKLSLRERRREGTLYGPNGADDEVLVLFTSGTTGSKKLVPHVMGDMLTAAATIALSWDLSPSDVNCNLMPLFHVGGIVRQVFSPIFSGGCVICCPSFDPLIFWTLLEKGAFTWYYAAPTMHQLILQTGKSDGLIGDGGECAMKLRMIANAAGGLLPSLAKEMFQVFDATVLPSYGMTECMPITSPPSTYRLDKTGTSGVAVGPELAILNTATLQPLPPGEEGSICVRGEPCFRGYGKIANDDEHSESAGETFLEGGWFNTGDLGYMDADGYLFITGRSKEVINRGGEIISPMEVEEAAISHPDIVACAAFSALHNVLQEVVGIVVVMKVGRPRLDLLTLHEYLGERLAAPKWPQCIVFMDSLPRSHTNKILRVKLGARLQLPELSDDMNTTERTFEAMCPPQGTPLDVPIRAYRVNLYAIDIECQLTALLVKDWCQRLVVVPHSKRACAFVCYLVNIERTEAIKTAIRCMARYSVPTHFVEIDEITLTSKVLPTPNMTDAVATILQEEHPSRPVDPTVEGVKNLFTEILDLDYLPGPDASFFHLGGSSMLASQLASKIRKFFSVACSGSEVFQHASPNEMAKLICKRQRKDSQSISTFPSSQSQDDTTVDNKSLPFKSNRLNPQNTLGAALFQLVPLFVVFPIYQVSRYFLFMQALLWTIQHVSSFGLQMGRFVITSLVVHIIWIIVAPLVFVAMKWIIIGRYRAGRYPIWGSYYLRWWFVDVMRKIFGKGVWGSNDALLAIYYRMLGAKIGKGARIHLDADVAEFDLVEVGERAAIESSTLRGFGVDNGAMILGPVKVGNNGSLGIKSIVAPYTFIPDNCHLGPVTSSYDAIALDITNACVNRKCFPGPPLWMQLCIVGPIITLVNAVAQVPPLFVLFKMVEYKRGHNVNFLTTSGLMEWLVDPHRIPFYIGIGLARKLLSPFFYMTAAILVKKVVIGRFKAGPRDTSSYWQLLRHTLAATLFSRDRIQNVTDLIGRHYELVSVLYRLLGAKVGKRVFWPGQQPSFTGEFDLLEIGDDVVFGSRSAIFFTTTTTCEKVILCAGSNVADNCVVLPGSIVGKNAVLASNSLCPVGWYLPENSIWLGCKGCEPSCLEKGVDVELNGPIKTSEVQQEKLAMMGDISTLRPFGKAFYLRQAPYFVWTLAMFIGFTFITKTLIVTFHIFPLLLGIHSAAAYLYGWSFAERDYQGSIVSGGVLYSTILLMYIWTHLLRVVLWVVIELTAKWTLMGKRLEGRYNYDTSSYLQRWEIYQTIANGREFSHMNLMDFFCGTRFMSAFFRWNGAIIGKDCCLYPAGADPFMTEPDLVFMGSRCVIDRASIVCHLNTRGNFELAKIVIEEDCTLRNGSRVQQACHMEEGSQLLEKGLAMTGEIIEAFSVWQGSPASWWFQYDQQELASLAVQLSYGSHIAFVILRDLERNYTRTKHIVKTS</sequence>
<dbReference type="EMBL" id="JALLAZ020001779">
    <property type="protein sequence ID" value="KAL3764325.1"/>
    <property type="molecule type" value="Genomic_DNA"/>
</dbReference>
<keyword evidence="2" id="KW-0812">Transmembrane</keyword>
<evidence type="ECO:0000313" key="4">
    <source>
        <dbReference type="EMBL" id="KAL3764325.1"/>
    </source>
</evidence>
<keyword evidence="2" id="KW-1133">Transmembrane helix</keyword>
<comment type="caution">
    <text evidence="4">The sequence shown here is derived from an EMBL/GenBank/DDBJ whole genome shotgun (WGS) entry which is preliminary data.</text>
</comment>
<dbReference type="SUPFAM" id="SSF51161">
    <property type="entry name" value="Trimeric LpxA-like enzymes"/>
    <property type="match status" value="3"/>
</dbReference>
<accession>A0ABD3MV25</accession>
<dbReference type="InterPro" id="IPR000873">
    <property type="entry name" value="AMP-dep_synth/lig_dom"/>
</dbReference>
<dbReference type="InterPro" id="IPR036736">
    <property type="entry name" value="ACP-like_sf"/>
</dbReference>
<dbReference type="PANTHER" id="PTHR43201:SF10">
    <property type="entry name" value="CARRIER DOMAIN-CONTAINING PROTEIN"/>
    <property type="match status" value="1"/>
</dbReference>
<dbReference type="Gene3D" id="1.10.1200.10">
    <property type="entry name" value="ACP-like"/>
    <property type="match status" value="1"/>
</dbReference>
<proteinExistence type="predicted"/>
<dbReference type="SUPFAM" id="SSF56801">
    <property type="entry name" value="Acetyl-CoA synthetase-like"/>
    <property type="match status" value="1"/>
</dbReference>
<dbReference type="InterPro" id="IPR025110">
    <property type="entry name" value="AMP-bd_C"/>
</dbReference>
<feature type="region of interest" description="Disordered" evidence="1">
    <location>
        <begin position="39"/>
        <end position="89"/>
    </location>
</feature>
<dbReference type="Gene3D" id="3.30.300.30">
    <property type="match status" value="1"/>
</dbReference>
<dbReference type="Gene3D" id="2.160.10.10">
    <property type="entry name" value="Hexapeptide repeat proteins"/>
    <property type="match status" value="1"/>
</dbReference>
<dbReference type="InterPro" id="IPR011004">
    <property type="entry name" value="Trimer_LpxA-like_sf"/>
</dbReference>
<feature type="transmembrane region" description="Helical" evidence="2">
    <location>
        <begin position="852"/>
        <end position="870"/>
    </location>
</feature>
<dbReference type="InterPro" id="IPR042099">
    <property type="entry name" value="ANL_N_sf"/>
</dbReference>
<dbReference type="InterPro" id="IPR045851">
    <property type="entry name" value="AMP-bd_C_sf"/>
</dbReference>
<feature type="transmembrane region" description="Helical" evidence="2">
    <location>
        <begin position="1365"/>
        <end position="1384"/>
    </location>
</feature>
<protein>
    <recommendedName>
        <fullName evidence="3">Carrier domain-containing protein</fullName>
    </recommendedName>
</protein>
<dbReference type="PANTHER" id="PTHR43201">
    <property type="entry name" value="ACYL-COA SYNTHETASE"/>
    <property type="match status" value="1"/>
</dbReference>
<name>A0ABD3MV25_9STRA</name>
<keyword evidence="5" id="KW-1185">Reference proteome</keyword>
<evidence type="ECO:0000256" key="1">
    <source>
        <dbReference type="SAM" id="MobiDB-lite"/>
    </source>
</evidence>
<feature type="transmembrane region" description="Helical" evidence="2">
    <location>
        <begin position="900"/>
        <end position="925"/>
    </location>
</feature>
<keyword evidence="2" id="KW-0472">Membrane</keyword>
<feature type="transmembrane region" description="Helical" evidence="2">
    <location>
        <begin position="1421"/>
        <end position="1445"/>
    </location>
</feature>
<feature type="region of interest" description="Disordered" evidence="1">
    <location>
        <begin position="207"/>
        <end position="239"/>
    </location>
</feature>
<organism evidence="4 5">
    <name type="scientific">Stephanodiscus triporus</name>
    <dbReference type="NCBI Taxonomy" id="2934178"/>
    <lineage>
        <taxon>Eukaryota</taxon>
        <taxon>Sar</taxon>
        <taxon>Stramenopiles</taxon>
        <taxon>Ochrophyta</taxon>
        <taxon>Bacillariophyta</taxon>
        <taxon>Coscinodiscophyceae</taxon>
        <taxon>Thalassiosirophycidae</taxon>
        <taxon>Stephanodiscales</taxon>
        <taxon>Stephanodiscaceae</taxon>
        <taxon>Stephanodiscus</taxon>
    </lineage>
</organism>
<evidence type="ECO:0000259" key="3">
    <source>
        <dbReference type="PROSITE" id="PS50075"/>
    </source>
</evidence>
<dbReference type="Pfam" id="PF13193">
    <property type="entry name" value="AMP-binding_C"/>
    <property type="match status" value="1"/>
</dbReference>
<feature type="domain" description="Carrier" evidence="3">
    <location>
        <begin position="738"/>
        <end position="814"/>
    </location>
</feature>
<gene>
    <name evidence="4" type="ORF">ACHAW5_008922</name>
</gene>
<dbReference type="InterPro" id="IPR009081">
    <property type="entry name" value="PP-bd_ACP"/>
</dbReference>
<dbReference type="Pfam" id="PF00501">
    <property type="entry name" value="AMP-binding"/>
    <property type="match status" value="1"/>
</dbReference>
<evidence type="ECO:0000313" key="5">
    <source>
        <dbReference type="Proteomes" id="UP001530315"/>
    </source>
</evidence>